<comment type="caution">
    <text evidence="2">The sequence shown here is derived from an EMBL/GenBank/DDBJ whole genome shotgun (WGS) entry which is preliminary data.</text>
</comment>
<reference evidence="2" key="1">
    <citation type="journal article" date="2015" name="Nature">
        <title>Complex archaea that bridge the gap between prokaryotes and eukaryotes.</title>
        <authorList>
            <person name="Spang A."/>
            <person name="Saw J.H."/>
            <person name="Jorgensen S.L."/>
            <person name="Zaremba-Niedzwiedzka K."/>
            <person name="Martijn J."/>
            <person name="Lind A.E."/>
            <person name="van Eijk R."/>
            <person name="Schleper C."/>
            <person name="Guy L."/>
            <person name="Ettema T.J."/>
        </authorList>
    </citation>
    <scope>NUCLEOTIDE SEQUENCE</scope>
</reference>
<dbReference type="Gene3D" id="3.40.390.70">
    <property type="match status" value="1"/>
</dbReference>
<evidence type="ECO:0000259" key="1">
    <source>
        <dbReference type="Pfam" id="PF10005"/>
    </source>
</evidence>
<protein>
    <recommendedName>
        <fullName evidence="1">Zinc-ribbon domain-containing protein</fullName>
    </recommendedName>
</protein>
<evidence type="ECO:0000313" key="2">
    <source>
        <dbReference type="EMBL" id="KKN50194.1"/>
    </source>
</evidence>
<organism evidence="2">
    <name type="scientific">marine sediment metagenome</name>
    <dbReference type="NCBI Taxonomy" id="412755"/>
    <lineage>
        <taxon>unclassified sequences</taxon>
        <taxon>metagenomes</taxon>
        <taxon>ecological metagenomes</taxon>
    </lineage>
</organism>
<sequence>MSYFDQLVRATQGQQLFDYQPTGQVQRCQCGQAVFFNNTKCLRCGSELGYHPLQTSLFSLEPASEKGLWNLQKDTTEPKRSYQRCQNLTAPAACNWLVTGNSSEPFCLACALNETIPDLSLNENAELWHETEVAKRRLVAQLLMLGLPVIPRSADPQQGMGFKFLRQQPGADPVMTGHMDGIITLNIDEADPAHRERMRKNMHEPYRTLLGHFRHESGHYYWDRLVRDTRWLEPCRELFGDDREDYQQALKRHYNDGPPANWKNHFISSYAATHPWEDWAETWAHYLHMTDTLNAALDFGLQLDTLTLQTDPFDSSQLAAHEQGEDDRARFLAFINRWVQLSSVLNVLARSMGQQDIYPFVLTVDSMRKLYLVHSVVASAGQAAPLAAADTSIKPR</sequence>
<proteinExistence type="predicted"/>
<name>A0A0F9R621_9ZZZZ</name>
<gene>
    <name evidence="2" type="ORF">LCGC14_0635150</name>
</gene>
<dbReference type="PIRSF" id="PIRSF012641">
    <property type="entry name" value="UCP012641"/>
    <property type="match status" value="1"/>
</dbReference>
<dbReference type="Pfam" id="PF15887">
    <property type="entry name" value="Peptidase_Mx"/>
    <property type="match status" value="1"/>
</dbReference>
<dbReference type="InterPro" id="IPR031321">
    <property type="entry name" value="UCP012641"/>
</dbReference>
<dbReference type="AlphaFoldDB" id="A0A0F9R621"/>
<accession>A0A0F9R621</accession>
<dbReference type="InterPro" id="IPR011201">
    <property type="entry name" value="Zinc-ribbon_6_bact"/>
</dbReference>
<dbReference type="EMBL" id="LAZR01001128">
    <property type="protein sequence ID" value="KKN50194.1"/>
    <property type="molecule type" value="Genomic_DNA"/>
</dbReference>
<dbReference type="Pfam" id="PF10005">
    <property type="entry name" value="Zn_ribbon_DZR_6"/>
    <property type="match status" value="1"/>
</dbReference>
<feature type="domain" description="Zinc-ribbon" evidence="1">
    <location>
        <begin position="27"/>
        <end position="120"/>
    </location>
</feature>